<evidence type="ECO:0000256" key="1">
    <source>
        <dbReference type="SAM" id="Phobius"/>
    </source>
</evidence>
<gene>
    <name evidence="4" type="ORF">GCM10022377_19950</name>
</gene>
<evidence type="ECO:0000313" key="5">
    <source>
        <dbReference type="Proteomes" id="UP001501536"/>
    </source>
</evidence>
<dbReference type="EMBL" id="BAABCJ010000005">
    <property type="protein sequence ID" value="GAA3706217.1"/>
    <property type="molecule type" value="Genomic_DNA"/>
</dbReference>
<dbReference type="Pfam" id="PF21922">
    <property type="entry name" value="PBP_dimer_2"/>
    <property type="match status" value="1"/>
</dbReference>
<dbReference type="Proteomes" id="UP001501536">
    <property type="component" value="Unassembled WGS sequence"/>
</dbReference>
<dbReference type="Gene3D" id="3.40.710.10">
    <property type="entry name" value="DD-peptidase/beta-lactamase superfamily"/>
    <property type="match status" value="1"/>
</dbReference>
<sequence>MNQAIRNTWIAIMVLFLAIMGSLTYVQFFAADELNANPLNRRQLYQDFDMARGAILVDGSPIAESVRTDQGQFEYQRVYHDAQLYSHLTGFYSLAAGSTHLESVMDEYLAGRSDEQAFDRLLNLFTGSSTEGASVELTIDGQLQQEVYDILPDDVPITAVVTEVETGNIKAMVSKPSYDTNLLTVPSTGQAQENLQAIEERPGFSPYRNPAIADVYAPGSTFKVLDLVAASESGEYDVDSTVPNPPSLEFPGTDYTINNFDRGICARQPDEAPLRFVVAQSCNTPFAQMAEAVGEDALRDVAERFGFGQPLNIPQRVEPSVFPQELSTTELAQASIGQFDVRTTALQMNMVAMGIANDGVIMKPNLIEQIIAPDLKVIEDPQPEEFSTATTKEVADQVTELMREPLDGGTAAAAQVRGLDIAAKTGTAQTGRTDENGNPTHTVNSWITGFAPADDPQYAVTIMVPNIDYETGHSLTSPNMKKILEAVFNK</sequence>
<dbReference type="RefSeq" id="WP_344883805.1">
    <property type="nucleotide sequence ID" value="NZ_BAABCJ010000005.1"/>
</dbReference>
<evidence type="ECO:0000259" key="3">
    <source>
        <dbReference type="Pfam" id="PF21922"/>
    </source>
</evidence>
<dbReference type="InterPro" id="IPR050515">
    <property type="entry name" value="Beta-lactam/transpept"/>
</dbReference>
<reference evidence="5" key="1">
    <citation type="journal article" date="2019" name="Int. J. Syst. Evol. Microbiol.">
        <title>The Global Catalogue of Microorganisms (GCM) 10K type strain sequencing project: providing services to taxonomists for standard genome sequencing and annotation.</title>
        <authorList>
            <consortium name="The Broad Institute Genomics Platform"/>
            <consortium name="The Broad Institute Genome Sequencing Center for Infectious Disease"/>
            <person name="Wu L."/>
            <person name="Ma J."/>
        </authorList>
    </citation>
    <scope>NUCLEOTIDE SEQUENCE [LARGE SCALE GENOMIC DNA]</scope>
    <source>
        <strain evidence="5">JCM 16961</strain>
    </source>
</reference>
<evidence type="ECO:0000259" key="2">
    <source>
        <dbReference type="Pfam" id="PF00905"/>
    </source>
</evidence>
<keyword evidence="1" id="KW-0812">Transmembrane</keyword>
<dbReference type="PANTHER" id="PTHR30627:SF24">
    <property type="entry name" value="PENICILLIN-BINDING PROTEIN 4B"/>
    <property type="match status" value="1"/>
</dbReference>
<feature type="transmembrane region" description="Helical" evidence="1">
    <location>
        <begin position="9"/>
        <end position="30"/>
    </location>
</feature>
<dbReference type="InterPro" id="IPR054120">
    <property type="entry name" value="PBPA_dimer"/>
</dbReference>
<feature type="domain" description="Penicillin-binding protein transpeptidase" evidence="2">
    <location>
        <begin position="158"/>
        <end position="485"/>
    </location>
</feature>
<feature type="domain" description="Penicillin binding protein A dimerisation" evidence="3">
    <location>
        <begin position="52"/>
        <end position="135"/>
    </location>
</feature>
<dbReference type="PANTHER" id="PTHR30627">
    <property type="entry name" value="PEPTIDOGLYCAN D,D-TRANSPEPTIDASE"/>
    <property type="match status" value="1"/>
</dbReference>
<dbReference type="Gene3D" id="3.90.1310.10">
    <property type="entry name" value="Penicillin-binding protein 2a (Domain 2)"/>
    <property type="match status" value="1"/>
</dbReference>
<proteinExistence type="predicted"/>
<organism evidence="4 5">
    <name type="scientific">Zhihengliuella alba</name>
    <dbReference type="NCBI Taxonomy" id="547018"/>
    <lineage>
        <taxon>Bacteria</taxon>
        <taxon>Bacillati</taxon>
        <taxon>Actinomycetota</taxon>
        <taxon>Actinomycetes</taxon>
        <taxon>Micrococcales</taxon>
        <taxon>Micrococcaceae</taxon>
        <taxon>Zhihengliuella</taxon>
    </lineage>
</organism>
<name>A0ABP7DMD7_9MICC</name>
<keyword evidence="1" id="KW-0472">Membrane</keyword>
<dbReference type="Pfam" id="PF00905">
    <property type="entry name" value="Transpeptidase"/>
    <property type="match status" value="1"/>
</dbReference>
<comment type="caution">
    <text evidence="4">The sequence shown here is derived from an EMBL/GenBank/DDBJ whole genome shotgun (WGS) entry which is preliminary data.</text>
</comment>
<protein>
    <submittedName>
        <fullName evidence="4">Penicillin-binding transpeptidase domain-containing protein</fullName>
    </submittedName>
</protein>
<dbReference type="InterPro" id="IPR001460">
    <property type="entry name" value="PCN-bd_Tpept"/>
</dbReference>
<keyword evidence="5" id="KW-1185">Reference proteome</keyword>
<evidence type="ECO:0000313" key="4">
    <source>
        <dbReference type="EMBL" id="GAA3706217.1"/>
    </source>
</evidence>
<keyword evidence="1" id="KW-1133">Transmembrane helix</keyword>
<dbReference type="SUPFAM" id="SSF56601">
    <property type="entry name" value="beta-lactamase/transpeptidase-like"/>
    <property type="match status" value="1"/>
</dbReference>
<accession>A0ABP7DMD7</accession>
<dbReference type="InterPro" id="IPR012338">
    <property type="entry name" value="Beta-lactam/transpept-like"/>
</dbReference>